<dbReference type="Pfam" id="PF07676">
    <property type="entry name" value="PD40"/>
    <property type="match status" value="2"/>
</dbReference>
<evidence type="ECO:0000313" key="6">
    <source>
        <dbReference type="EMBL" id="RBP00643.1"/>
    </source>
</evidence>
<keyword evidence="3" id="KW-0378">Hydrolase</keyword>
<comment type="similarity">
    <text evidence="1">Belongs to the peptidase S9C family.</text>
</comment>
<dbReference type="RefSeq" id="WP_170126172.1">
    <property type="nucleotide sequence ID" value="NZ_BAABQN010000002.1"/>
</dbReference>
<dbReference type="InterPro" id="IPR011042">
    <property type="entry name" value="6-blade_b-propeller_TolB-like"/>
</dbReference>
<dbReference type="FunFam" id="3.40.50.1820:FF:000028">
    <property type="entry name" value="S9 family peptidase"/>
    <property type="match status" value="1"/>
</dbReference>
<accession>A0A366EE97</accession>
<dbReference type="InterPro" id="IPR029058">
    <property type="entry name" value="AB_hydrolase_fold"/>
</dbReference>
<dbReference type="InterPro" id="IPR011659">
    <property type="entry name" value="WD40"/>
</dbReference>
<dbReference type="GO" id="GO:0006508">
    <property type="term" value="P:proteolysis"/>
    <property type="evidence" value="ECO:0007669"/>
    <property type="project" value="UniProtKB-KW"/>
</dbReference>
<evidence type="ECO:0000313" key="7">
    <source>
        <dbReference type="Proteomes" id="UP000252254"/>
    </source>
</evidence>
<keyword evidence="6" id="KW-0031">Aminopeptidase</keyword>
<gene>
    <name evidence="6" type="ORF">DES48_102408</name>
</gene>
<dbReference type="SUPFAM" id="SSF53474">
    <property type="entry name" value="alpha/beta-Hydrolases"/>
    <property type="match status" value="1"/>
</dbReference>
<dbReference type="Gene3D" id="3.40.50.1820">
    <property type="entry name" value="alpha/beta hydrolase"/>
    <property type="match status" value="1"/>
</dbReference>
<dbReference type="Gene3D" id="2.120.10.30">
    <property type="entry name" value="TolB, C-terminal domain"/>
    <property type="match status" value="2"/>
</dbReference>
<dbReference type="SUPFAM" id="SSF82171">
    <property type="entry name" value="DPP6 N-terminal domain-like"/>
    <property type="match status" value="1"/>
</dbReference>
<feature type="domain" description="Peptidase S9 prolyl oligopeptidase catalytic" evidence="5">
    <location>
        <begin position="449"/>
        <end position="659"/>
    </location>
</feature>
<proteinExistence type="inferred from homology"/>
<evidence type="ECO:0000256" key="1">
    <source>
        <dbReference type="ARBA" id="ARBA00010040"/>
    </source>
</evidence>
<evidence type="ECO:0000256" key="2">
    <source>
        <dbReference type="ARBA" id="ARBA00022670"/>
    </source>
</evidence>
<evidence type="ECO:0000259" key="5">
    <source>
        <dbReference type="Pfam" id="PF00326"/>
    </source>
</evidence>
<protein>
    <submittedName>
        <fullName evidence="6">Dipeptidyl aminopeptidase/acylaminoacyl peptidase</fullName>
    </submittedName>
</protein>
<dbReference type="Proteomes" id="UP000252254">
    <property type="component" value="Unassembled WGS sequence"/>
</dbReference>
<evidence type="ECO:0000256" key="3">
    <source>
        <dbReference type="ARBA" id="ARBA00022801"/>
    </source>
</evidence>
<evidence type="ECO:0000256" key="4">
    <source>
        <dbReference type="ARBA" id="ARBA00022825"/>
    </source>
</evidence>
<sequence length="659" mass="73711">MSKTGINSNDLLTFNFLSDPQLSPDGKSVIFVRRHITDEKKYRSKLYIQTLTDKQMHPFTQGESNDTNPRWSPNGKTIAFVSDRSGKNQIWTIPAKGGEAKQITFLKNGASNPLWSPDSQQVLVTTSLGEDETLDSEDKKEEKQLVDKVYETEKVNYKADGAGLLPKKHAHLALIKKDGTIVKQVTAGPYDHSAGNFSPDGKQVLCYANQFDNPEDAFLSDVYIIDLDAEEQTKITNSDGRYSSPLFSPDGSKISFLGHDQSYKNATLIEAYVYDLATGETMCVTENWDVVAADTAINDMGTGVQPAGAVWNSASSSLYLLGSTHGKTQLYTASLDKEITCLCGGDRQIYAFSPSENADAIILAISDPTTPGDLFSFDKNTKEEQRLTAANEDWLAEKTISIPETFHFQAHDQSTIQGWIMKPVGFKDGEKYPLVVEIHGGPHAMYSYGFMHEFQVLAEKGYGVLYINPRGSFGYGQNFVNAVRGAYGQGDYQDILDAVDYALETYVWIDHERIGVTGGSYGGFMTNWIVTHTNRFKAAVTQRSISNWISFYGVSDIGYFFNDWQLKASLLDNPDKLWEFSPLRYVKQVETPILILHSENDLRCPIEQGEQFYVAIKQQKKTAKLVRFPASDHNLSRNGDPSLRIKRLDEMTGWFAEYL</sequence>
<reference evidence="6 7" key="1">
    <citation type="submission" date="2018-06" db="EMBL/GenBank/DDBJ databases">
        <title>Genomic Encyclopedia of Type Strains, Phase IV (KMG-IV): sequencing the most valuable type-strain genomes for metagenomic binning, comparative biology and taxonomic classification.</title>
        <authorList>
            <person name="Goeker M."/>
        </authorList>
    </citation>
    <scope>NUCLEOTIDE SEQUENCE [LARGE SCALE GENOMIC DNA]</scope>
    <source>
        <strain evidence="6 7">DSM 15140</strain>
    </source>
</reference>
<keyword evidence="4" id="KW-0720">Serine protease</keyword>
<dbReference type="InterPro" id="IPR001375">
    <property type="entry name" value="Peptidase_S9_cat"/>
</dbReference>
<comment type="caution">
    <text evidence="6">The sequence shown here is derived from an EMBL/GenBank/DDBJ whole genome shotgun (WGS) entry which is preliminary data.</text>
</comment>
<dbReference type="AlphaFoldDB" id="A0A366EE97"/>
<dbReference type="GO" id="GO:0004252">
    <property type="term" value="F:serine-type endopeptidase activity"/>
    <property type="evidence" value="ECO:0007669"/>
    <property type="project" value="TreeGrafter"/>
</dbReference>
<dbReference type="EMBL" id="QNRI01000002">
    <property type="protein sequence ID" value="RBP00643.1"/>
    <property type="molecule type" value="Genomic_DNA"/>
</dbReference>
<dbReference type="PANTHER" id="PTHR42776">
    <property type="entry name" value="SERINE PEPTIDASE S9 FAMILY MEMBER"/>
    <property type="match status" value="1"/>
</dbReference>
<dbReference type="Pfam" id="PF00326">
    <property type="entry name" value="Peptidase_S9"/>
    <property type="match status" value="1"/>
</dbReference>
<keyword evidence="7" id="KW-1185">Reference proteome</keyword>
<keyword evidence="2" id="KW-0645">Protease</keyword>
<name>A0A366EE97_9BACI</name>
<dbReference type="PANTHER" id="PTHR42776:SF27">
    <property type="entry name" value="DIPEPTIDYL PEPTIDASE FAMILY MEMBER 6"/>
    <property type="match status" value="1"/>
</dbReference>
<organism evidence="6 7">
    <name type="scientific">Paraliobacillus ryukyuensis</name>
    <dbReference type="NCBI Taxonomy" id="200904"/>
    <lineage>
        <taxon>Bacteria</taxon>
        <taxon>Bacillati</taxon>
        <taxon>Bacillota</taxon>
        <taxon>Bacilli</taxon>
        <taxon>Bacillales</taxon>
        <taxon>Bacillaceae</taxon>
        <taxon>Paraliobacillus</taxon>
    </lineage>
</organism>
<dbReference type="GO" id="GO:0004177">
    <property type="term" value="F:aminopeptidase activity"/>
    <property type="evidence" value="ECO:0007669"/>
    <property type="project" value="UniProtKB-KW"/>
</dbReference>
<dbReference type="STRING" id="200904.GCA_900168775_00672"/>